<keyword evidence="1" id="KW-1133">Transmembrane helix</keyword>
<dbReference type="InterPro" id="IPR039564">
    <property type="entry name" value="Peptidase_C39-like"/>
</dbReference>
<gene>
    <name evidence="3" type="ORF">KSB_51700</name>
</gene>
<feature type="domain" description="Peptidase C39-like" evidence="2">
    <location>
        <begin position="228"/>
        <end position="294"/>
    </location>
</feature>
<reference evidence="3 4" key="1">
    <citation type="journal article" date="2021" name="Int. J. Syst. Evol. Microbiol.">
        <title>Reticulibacter mediterranei gen. nov., sp. nov., within the new family Reticulibacteraceae fam. nov., and Ktedonospora formicarum gen. nov., sp. nov., Ktedonobacter robiniae sp. nov., Dictyobacter formicarum sp. nov. and Dictyobacter arantiisoli sp. nov., belonging to the class Ktedonobacteria.</title>
        <authorList>
            <person name="Yabe S."/>
            <person name="Zheng Y."/>
            <person name="Wang C.M."/>
            <person name="Sakai Y."/>
            <person name="Abe K."/>
            <person name="Yokota A."/>
            <person name="Donadio S."/>
            <person name="Cavaletti L."/>
            <person name="Monciardini P."/>
        </authorList>
    </citation>
    <scope>NUCLEOTIDE SEQUENCE [LARGE SCALE GENOMIC DNA]</scope>
    <source>
        <strain evidence="3 4">SOSP1-30</strain>
    </source>
</reference>
<feature type="transmembrane region" description="Helical" evidence="1">
    <location>
        <begin position="88"/>
        <end position="107"/>
    </location>
</feature>
<evidence type="ECO:0000313" key="4">
    <source>
        <dbReference type="Proteomes" id="UP000654345"/>
    </source>
</evidence>
<keyword evidence="1" id="KW-0472">Membrane</keyword>
<evidence type="ECO:0000259" key="2">
    <source>
        <dbReference type="Pfam" id="PF13529"/>
    </source>
</evidence>
<organism evidence="3 4">
    <name type="scientific">Ktedonobacter robiniae</name>
    <dbReference type="NCBI Taxonomy" id="2778365"/>
    <lineage>
        <taxon>Bacteria</taxon>
        <taxon>Bacillati</taxon>
        <taxon>Chloroflexota</taxon>
        <taxon>Ktedonobacteria</taxon>
        <taxon>Ktedonobacterales</taxon>
        <taxon>Ktedonobacteraceae</taxon>
        <taxon>Ktedonobacter</taxon>
    </lineage>
</organism>
<dbReference type="Gene3D" id="3.90.70.10">
    <property type="entry name" value="Cysteine proteinases"/>
    <property type="match status" value="1"/>
</dbReference>
<dbReference type="Pfam" id="PF13529">
    <property type="entry name" value="Peptidase_C39_2"/>
    <property type="match status" value="1"/>
</dbReference>
<evidence type="ECO:0000256" key="1">
    <source>
        <dbReference type="SAM" id="Phobius"/>
    </source>
</evidence>
<accession>A0ABQ3UWI1</accession>
<comment type="caution">
    <text evidence="3">The sequence shown here is derived from an EMBL/GenBank/DDBJ whole genome shotgun (WGS) entry which is preliminary data.</text>
</comment>
<dbReference type="EMBL" id="BNJG01000002">
    <property type="protein sequence ID" value="GHO56695.1"/>
    <property type="molecule type" value="Genomic_DNA"/>
</dbReference>
<name>A0ABQ3UWI1_9CHLR</name>
<protein>
    <recommendedName>
        <fullName evidence="2">Peptidase C39-like domain-containing protein</fullName>
    </recommendedName>
</protein>
<proteinExistence type="predicted"/>
<sequence length="320" mass="35020">MSAATMTSFLAILMLLITAVVGVSAWREHRHNRQVLATQNRLPAHPLDRHVTAILHLNEGQIVSIESPTASLPSVVTRSPWSTHRRSLVSVGVLVLFGLTLFLQVGLAGGTLAKFSQGTLDGQYSNSISYSPSGHVLEQPAKTNPGNPGTNDPVFLDASARLVRLDSADSSQYSTLYERQTWVYSSCSGFAMVMVMDAYGRHLIASDVLQEELNLGVWSVDQGLLREEGISMTANYFGFNTSWGHTMTLQQVIDTANSGKPVIVSVRHPTYYPYGHIFVVRGGDAQNVYIADSAPTNFHSMSRAMFLGMWQTFSAVLTPR</sequence>
<dbReference type="Proteomes" id="UP000654345">
    <property type="component" value="Unassembled WGS sequence"/>
</dbReference>
<keyword evidence="1" id="KW-0812">Transmembrane</keyword>
<keyword evidence="4" id="KW-1185">Reference proteome</keyword>
<dbReference type="RefSeq" id="WP_201373157.1">
    <property type="nucleotide sequence ID" value="NZ_BNJG01000002.1"/>
</dbReference>
<feature type="transmembrane region" description="Helical" evidence="1">
    <location>
        <begin position="6"/>
        <end position="26"/>
    </location>
</feature>
<evidence type="ECO:0000313" key="3">
    <source>
        <dbReference type="EMBL" id="GHO56695.1"/>
    </source>
</evidence>